<evidence type="ECO:0000313" key="7">
    <source>
        <dbReference type="Proteomes" id="UP000886998"/>
    </source>
</evidence>
<dbReference type="PANTHER" id="PTHR44395:SF1">
    <property type="entry name" value="PROTEIN O-MANNOSYL-TRANSFERASE TMTC3"/>
    <property type="match status" value="1"/>
</dbReference>
<reference evidence="6" key="1">
    <citation type="submission" date="2020-08" db="EMBL/GenBank/DDBJ databases">
        <title>Multicomponent nature underlies the extraordinary mechanical properties of spider dragline silk.</title>
        <authorList>
            <person name="Kono N."/>
            <person name="Nakamura H."/>
            <person name="Mori M."/>
            <person name="Yoshida Y."/>
            <person name="Ohtoshi R."/>
            <person name="Malay A.D."/>
            <person name="Moran D.A.P."/>
            <person name="Tomita M."/>
            <person name="Numata K."/>
            <person name="Arakawa K."/>
        </authorList>
    </citation>
    <scope>NUCLEOTIDE SEQUENCE</scope>
</reference>
<accession>A0A8X6MG59</accession>
<feature type="domain" description="DUF1736" evidence="5">
    <location>
        <begin position="36"/>
        <end position="107"/>
    </location>
</feature>
<evidence type="ECO:0000256" key="4">
    <source>
        <dbReference type="SAM" id="Phobius"/>
    </source>
</evidence>
<sequence length="157" mass="17817">MKSKYASGLKEAGLRMIALVAFSVFLLLLRLSIMGSQLPVFTKFDNPAAAAKAPTRQMTMHYLVALNSWLLNFPCDLCCDWTMGTVPLVTSVLDSRNIATLGFYIAFGTLLWTSLWEYEAKSKIILMIRILDFEAKYKDLPFRPTQLLVRYCTIFSL</sequence>
<dbReference type="GO" id="GO:0000030">
    <property type="term" value="F:mannosyltransferase activity"/>
    <property type="evidence" value="ECO:0007669"/>
    <property type="project" value="TreeGrafter"/>
</dbReference>
<dbReference type="EMBL" id="BMAV01026790">
    <property type="protein sequence ID" value="GFS53330.1"/>
    <property type="molecule type" value="Genomic_DNA"/>
</dbReference>
<evidence type="ECO:0000259" key="5">
    <source>
        <dbReference type="Pfam" id="PF08409"/>
    </source>
</evidence>
<keyword evidence="3 4" id="KW-0472">Membrane</keyword>
<evidence type="ECO:0000313" key="6">
    <source>
        <dbReference type="EMBL" id="GFS53330.1"/>
    </source>
</evidence>
<evidence type="ECO:0000256" key="3">
    <source>
        <dbReference type="ARBA" id="ARBA00023136"/>
    </source>
</evidence>
<dbReference type="InterPro" id="IPR013618">
    <property type="entry name" value="TMTC_DUF1736"/>
</dbReference>
<keyword evidence="7" id="KW-1185">Reference proteome</keyword>
<dbReference type="OrthoDB" id="6429651at2759"/>
<evidence type="ECO:0000256" key="2">
    <source>
        <dbReference type="ARBA" id="ARBA00022803"/>
    </source>
</evidence>
<protein>
    <submittedName>
        <fullName evidence="6">Protein O-mannosyl-transferase TMTC3</fullName>
    </submittedName>
</protein>
<dbReference type="Proteomes" id="UP000886998">
    <property type="component" value="Unassembled WGS sequence"/>
</dbReference>
<gene>
    <name evidence="6" type="primary">Tmtc3</name>
    <name evidence="6" type="ORF">TNIN_322391</name>
</gene>
<dbReference type="PANTHER" id="PTHR44395">
    <property type="match status" value="1"/>
</dbReference>
<keyword evidence="2" id="KW-0802">TPR repeat</keyword>
<feature type="transmembrane region" description="Helical" evidence="4">
    <location>
        <begin position="98"/>
        <end position="118"/>
    </location>
</feature>
<keyword evidence="1" id="KW-0677">Repeat</keyword>
<dbReference type="Pfam" id="PF08409">
    <property type="entry name" value="TMTC_DUF1736"/>
    <property type="match status" value="1"/>
</dbReference>
<keyword evidence="4" id="KW-0812">Transmembrane</keyword>
<dbReference type="GO" id="GO:0005783">
    <property type="term" value="C:endoplasmic reticulum"/>
    <property type="evidence" value="ECO:0007669"/>
    <property type="project" value="TreeGrafter"/>
</dbReference>
<organism evidence="6 7">
    <name type="scientific">Trichonephila inaurata madagascariensis</name>
    <dbReference type="NCBI Taxonomy" id="2747483"/>
    <lineage>
        <taxon>Eukaryota</taxon>
        <taxon>Metazoa</taxon>
        <taxon>Ecdysozoa</taxon>
        <taxon>Arthropoda</taxon>
        <taxon>Chelicerata</taxon>
        <taxon>Arachnida</taxon>
        <taxon>Araneae</taxon>
        <taxon>Araneomorphae</taxon>
        <taxon>Entelegynae</taxon>
        <taxon>Araneoidea</taxon>
        <taxon>Nephilidae</taxon>
        <taxon>Trichonephila</taxon>
        <taxon>Trichonephila inaurata</taxon>
    </lineage>
</organism>
<feature type="transmembrane region" description="Helical" evidence="4">
    <location>
        <begin position="12"/>
        <end position="33"/>
    </location>
</feature>
<dbReference type="GO" id="GO:0035269">
    <property type="term" value="P:protein O-linked glycosylation via mannose"/>
    <property type="evidence" value="ECO:0007669"/>
    <property type="project" value="TreeGrafter"/>
</dbReference>
<dbReference type="AlphaFoldDB" id="A0A8X6MG59"/>
<name>A0A8X6MG59_9ARAC</name>
<keyword evidence="4" id="KW-1133">Transmembrane helix</keyword>
<proteinExistence type="predicted"/>
<evidence type="ECO:0000256" key="1">
    <source>
        <dbReference type="ARBA" id="ARBA00022737"/>
    </source>
</evidence>
<comment type="caution">
    <text evidence="6">The sequence shown here is derived from an EMBL/GenBank/DDBJ whole genome shotgun (WGS) entry which is preliminary data.</text>
</comment>